<proteinExistence type="predicted"/>
<keyword evidence="3" id="KW-1185">Reference proteome</keyword>
<reference evidence="2 3" key="1">
    <citation type="submission" date="2020-10" db="EMBL/GenBank/DDBJ databases">
        <title>The Coptis chinensis genome and diversification of protoberbering-type alkaloids.</title>
        <authorList>
            <person name="Wang B."/>
            <person name="Shu S."/>
            <person name="Song C."/>
            <person name="Liu Y."/>
        </authorList>
    </citation>
    <scope>NUCLEOTIDE SEQUENCE [LARGE SCALE GENOMIC DNA]</scope>
    <source>
        <strain evidence="2">HL-2020</strain>
        <tissue evidence="2">Leaf</tissue>
    </source>
</reference>
<evidence type="ECO:0000256" key="1">
    <source>
        <dbReference type="SAM" id="MobiDB-lite"/>
    </source>
</evidence>
<dbReference type="OrthoDB" id="45007at2759"/>
<organism evidence="2 3">
    <name type="scientific">Coptis chinensis</name>
    <dbReference type="NCBI Taxonomy" id="261450"/>
    <lineage>
        <taxon>Eukaryota</taxon>
        <taxon>Viridiplantae</taxon>
        <taxon>Streptophyta</taxon>
        <taxon>Embryophyta</taxon>
        <taxon>Tracheophyta</taxon>
        <taxon>Spermatophyta</taxon>
        <taxon>Magnoliopsida</taxon>
        <taxon>Ranunculales</taxon>
        <taxon>Ranunculaceae</taxon>
        <taxon>Coptidoideae</taxon>
        <taxon>Coptis</taxon>
    </lineage>
</organism>
<evidence type="ECO:0000313" key="2">
    <source>
        <dbReference type="EMBL" id="KAF9611725.1"/>
    </source>
</evidence>
<protein>
    <submittedName>
        <fullName evidence="2">Uncharacterized protein</fullName>
    </submittedName>
</protein>
<dbReference type="InterPro" id="IPR029052">
    <property type="entry name" value="Metallo-depent_PP-like"/>
</dbReference>
<dbReference type="EMBL" id="JADFTS010000004">
    <property type="protein sequence ID" value="KAF9611725.1"/>
    <property type="molecule type" value="Genomic_DNA"/>
</dbReference>
<dbReference type="Gene3D" id="3.60.21.10">
    <property type="match status" value="1"/>
</dbReference>
<gene>
    <name evidence="2" type="ORF">IFM89_034908</name>
</gene>
<dbReference type="AlphaFoldDB" id="A0A835LY04"/>
<dbReference type="Proteomes" id="UP000631114">
    <property type="component" value="Unassembled WGS sequence"/>
</dbReference>
<evidence type="ECO:0000313" key="3">
    <source>
        <dbReference type="Proteomes" id="UP000631114"/>
    </source>
</evidence>
<name>A0A835LY04_9MAGN</name>
<comment type="caution">
    <text evidence="2">The sequence shown here is derived from an EMBL/GenBank/DDBJ whole genome shotgun (WGS) entry which is preliminary data.</text>
</comment>
<accession>A0A835LY04</accession>
<feature type="region of interest" description="Disordered" evidence="1">
    <location>
        <begin position="1"/>
        <end position="21"/>
    </location>
</feature>
<sequence>MDVELVRSEGEEQGREETIMSEAEETKLLHEEIARLRKENEGLRREKETFFPGQERVSNIAYNVVNGICTPISDQSAPVYITFGDGGNLEGQPIPQCYSLRVDTTACCRTTENLQELLRCPGYGARE</sequence>